<dbReference type="AlphaFoldDB" id="A0A9J6N5P6"/>
<evidence type="ECO:0000256" key="1">
    <source>
        <dbReference type="SAM" id="MobiDB-lite"/>
    </source>
</evidence>
<dbReference type="InterPro" id="IPR016162">
    <property type="entry name" value="Ald_DH_N"/>
</dbReference>
<evidence type="ECO:0000313" key="3">
    <source>
        <dbReference type="Proteomes" id="UP000677265"/>
    </source>
</evidence>
<gene>
    <name evidence="2" type="ORF">KHB02_029435</name>
</gene>
<name>A0A9J6N5P6_9BACI</name>
<keyword evidence="3" id="KW-1185">Reference proteome</keyword>
<feature type="region of interest" description="Disordered" evidence="1">
    <location>
        <begin position="1"/>
        <end position="22"/>
    </location>
</feature>
<dbReference type="GO" id="GO:0016491">
    <property type="term" value="F:oxidoreductase activity"/>
    <property type="evidence" value="ECO:0007669"/>
    <property type="project" value="InterPro"/>
</dbReference>
<reference evidence="2 3" key="1">
    <citation type="submission" date="2022-03" db="EMBL/GenBank/DDBJ databases">
        <title>Novel Bacillus species.</title>
        <authorList>
            <person name="Liu G."/>
        </authorList>
    </citation>
    <scope>NUCLEOTIDE SEQUENCE [LARGE SCALE GENOMIC DNA]</scope>
    <source>
        <strain evidence="2 3">FJAT-50051</strain>
    </source>
</reference>
<sequence>MGNGIFKIPTPANEPGNTYAPGTKERETIKAELQRQSEIVVDIPVIINGENIKTDTVKQVVMPHDHQHV</sequence>
<accession>A0A9J6N5P6</accession>
<proteinExistence type="predicted"/>
<dbReference type="Proteomes" id="UP000677265">
    <property type="component" value="Unassembled WGS sequence"/>
</dbReference>
<organism evidence="2 3">
    <name type="scientific">Neobacillus citreus</name>
    <dbReference type="NCBI Taxonomy" id="2833578"/>
    <lineage>
        <taxon>Bacteria</taxon>
        <taxon>Bacillati</taxon>
        <taxon>Bacillota</taxon>
        <taxon>Bacilli</taxon>
        <taxon>Bacillales</taxon>
        <taxon>Bacillaceae</taxon>
        <taxon>Neobacillus</taxon>
    </lineage>
</organism>
<protein>
    <submittedName>
        <fullName evidence="2">Uncharacterized protein</fullName>
    </submittedName>
</protein>
<evidence type="ECO:0000313" key="2">
    <source>
        <dbReference type="EMBL" id="MCH6269654.1"/>
    </source>
</evidence>
<comment type="caution">
    <text evidence="2">The sequence shown here is derived from an EMBL/GenBank/DDBJ whole genome shotgun (WGS) entry which is preliminary data.</text>
</comment>
<feature type="non-terminal residue" evidence="2">
    <location>
        <position position="69"/>
    </location>
</feature>
<dbReference type="Gene3D" id="3.40.605.10">
    <property type="entry name" value="Aldehyde Dehydrogenase, Chain A, domain 1"/>
    <property type="match status" value="1"/>
</dbReference>
<dbReference type="EMBL" id="JAGYPE020000130">
    <property type="protein sequence ID" value="MCH6269654.1"/>
    <property type="molecule type" value="Genomic_DNA"/>
</dbReference>